<dbReference type="Pfam" id="PF05954">
    <property type="entry name" value="Phage_GPD"/>
    <property type="match status" value="1"/>
</dbReference>
<evidence type="ECO:0000313" key="1">
    <source>
        <dbReference type="EMBL" id="MFC5475561.1"/>
    </source>
</evidence>
<evidence type="ECO:0000313" key="2">
    <source>
        <dbReference type="Proteomes" id="UP001596045"/>
    </source>
</evidence>
<dbReference type="RefSeq" id="WP_378998970.1">
    <property type="nucleotide sequence ID" value="NZ_JBHSMT010000028.1"/>
</dbReference>
<reference evidence="2" key="1">
    <citation type="journal article" date="2019" name="Int. J. Syst. Evol. Microbiol.">
        <title>The Global Catalogue of Microorganisms (GCM) 10K type strain sequencing project: providing services to taxonomists for standard genome sequencing and annotation.</title>
        <authorList>
            <consortium name="The Broad Institute Genomics Platform"/>
            <consortium name="The Broad Institute Genome Sequencing Center for Infectious Disease"/>
            <person name="Wu L."/>
            <person name="Ma J."/>
        </authorList>
    </citation>
    <scope>NUCLEOTIDE SEQUENCE [LARGE SCALE GENOMIC DNA]</scope>
    <source>
        <strain evidence="2">JCM 17066</strain>
    </source>
</reference>
<accession>A0ABW0MF71</accession>
<organism evidence="1 2">
    <name type="scientific">Paraherbaspirillum soli</name>
    <dbReference type="NCBI Taxonomy" id="631222"/>
    <lineage>
        <taxon>Bacteria</taxon>
        <taxon>Pseudomonadati</taxon>
        <taxon>Pseudomonadota</taxon>
        <taxon>Betaproteobacteria</taxon>
        <taxon>Burkholderiales</taxon>
        <taxon>Oxalobacteraceae</taxon>
        <taxon>Paraherbaspirillum</taxon>
    </lineage>
</organism>
<comment type="caution">
    <text evidence="1">The sequence shown here is derived from an EMBL/GenBank/DDBJ whole genome shotgun (WGS) entry which is preliminary data.</text>
</comment>
<keyword evidence="2" id="KW-1185">Reference proteome</keyword>
<dbReference type="Proteomes" id="UP001596045">
    <property type="component" value="Unassembled WGS sequence"/>
</dbReference>
<proteinExistence type="predicted"/>
<dbReference type="EMBL" id="JBHSMT010000028">
    <property type="protein sequence ID" value="MFC5475561.1"/>
    <property type="molecule type" value="Genomic_DNA"/>
</dbReference>
<sequence length="347" mass="38088">MLSVKTGSFRILKNNSALPMSVMAAIQSVRVEQEINVPTMFSFTLNSVASGGGWQDINLDLFKPGDQITVFLGLDMTQQMVNGEITAIEPHFGEYSSVTIHGFDRLYRLQFGTRSRTYRDMNDSEIVAQLARSAGLTVRPEGNPGLRVGYVLQNNLSDYDFLLGRCEQLNYELQMDDTTLVFRPSAAGASATKSLNYPDDAGEISLILRLPTMGQEVSVKGYDVTSNRVLTATVSSGTAQGKMGGKQSGYQLAQDFPTSAMQLERPNIDTPEALQQVAAAQYQRHLNQFIEGRTSVLGDPGLVAGVNVKLSGLSPRFNGIYYITASVHRYDVNDGYRTDLKLRRSGI</sequence>
<name>A0ABW0MF71_9BURK</name>
<protein>
    <submittedName>
        <fullName evidence="1">Phage late control D family protein</fullName>
    </submittedName>
</protein>
<dbReference type="SUPFAM" id="SSF69279">
    <property type="entry name" value="Phage tail proteins"/>
    <property type="match status" value="1"/>
</dbReference>
<gene>
    <name evidence="1" type="ORF">ACFPM8_16490</name>
</gene>